<name>A0A0A9CL59_ARUDO</name>
<organism evidence="1">
    <name type="scientific">Arundo donax</name>
    <name type="common">Giant reed</name>
    <name type="synonym">Donax arundinaceus</name>
    <dbReference type="NCBI Taxonomy" id="35708"/>
    <lineage>
        <taxon>Eukaryota</taxon>
        <taxon>Viridiplantae</taxon>
        <taxon>Streptophyta</taxon>
        <taxon>Embryophyta</taxon>
        <taxon>Tracheophyta</taxon>
        <taxon>Spermatophyta</taxon>
        <taxon>Magnoliopsida</taxon>
        <taxon>Liliopsida</taxon>
        <taxon>Poales</taxon>
        <taxon>Poaceae</taxon>
        <taxon>PACMAD clade</taxon>
        <taxon>Arundinoideae</taxon>
        <taxon>Arundineae</taxon>
        <taxon>Arundo</taxon>
    </lineage>
</organism>
<accession>A0A0A9CL59</accession>
<proteinExistence type="predicted"/>
<evidence type="ECO:0000313" key="1">
    <source>
        <dbReference type="EMBL" id="JAD72262.1"/>
    </source>
</evidence>
<reference evidence="1" key="2">
    <citation type="journal article" date="2015" name="Data Brief">
        <title>Shoot transcriptome of the giant reed, Arundo donax.</title>
        <authorList>
            <person name="Barrero R.A."/>
            <person name="Guerrero F.D."/>
            <person name="Moolhuijzen P."/>
            <person name="Goolsby J.A."/>
            <person name="Tidwell J."/>
            <person name="Bellgard S.E."/>
            <person name="Bellgard M.I."/>
        </authorList>
    </citation>
    <scope>NUCLEOTIDE SEQUENCE</scope>
    <source>
        <tissue evidence="1">Shoot tissue taken approximately 20 cm above the soil surface</tissue>
    </source>
</reference>
<dbReference type="AlphaFoldDB" id="A0A0A9CL59"/>
<dbReference type="EMBL" id="GBRH01225633">
    <property type="protein sequence ID" value="JAD72262.1"/>
    <property type="molecule type" value="Transcribed_RNA"/>
</dbReference>
<protein>
    <submittedName>
        <fullName evidence="1">Uncharacterized protein</fullName>
    </submittedName>
</protein>
<reference evidence="1" key="1">
    <citation type="submission" date="2014-09" db="EMBL/GenBank/DDBJ databases">
        <authorList>
            <person name="Magalhaes I.L.F."/>
            <person name="Oliveira U."/>
            <person name="Santos F.R."/>
            <person name="Vidigal T.H.D.A."/>
            <person name="Brescovit A.D."/>
            <person name="Santos A.J."/>
        </authorList>
    </citation>
    <scope>NUCLEOTIDE SEQUENCE</scope>
    <source>
        <tissue evidence="1">Shoot tissue taken approximately 20 cm above the soil surface</tissue>
    </source>
</reference>
<sequence length="31" mass="3694">MISSIIGLYREMKTTWLLLIDLTNFQSFCQK</sequence>